<evidence type="ECO:0000256" key="11">
    <source>
        <dbReference type="ARBA" id="ARBA00023136"/>
    </source>
</evidence>
<keyword evidence="3" id="KW-0245">EGF-like domain</keyword>
<dbReference type="GO" id="GO:0005524">
    <property type="term" value="F:ATP binding"/>
    <property type="evidence" value="ECO:0007669"/>
    <property type="project" value="UniProtKB-UniRule"/>
</dbReference>
<feature type="transmembrane region" description="Helical" evidence="19">
    <location>
        <begin position="467"/>
        <end position="491"/>
    </location>
</feature>
<dbReference type="STRING" id="542762.A0A4S4DM46"/>
<keyword evidence="5 19" id="KW-0812">Transmembrane</keyword>
<dbReference type="SUPFAM" id="SSF51110">
    <property type="entry name" value="alpha-D-mannose-specific plant lectins"/>
    <property type="match status" value="1"/>
</dbReference>
<dbReference type="PROSITE" id="PS50011">
    <property type="entry name" value="PROTEIN_KINASE_DOM"/>
    <property type="match status" value="1"/>
</dbReference>
<dbReference type="InterPro" id="IPR003609">
    <property type="entry name" value="Pan_app"/>
</dbReference>
<reference evidence="24 25" key="1">
    <citation type="journal article" date="2018" name="Proc. Natl. Acad. Sci. U.S.A.">
        <title>Draft genome sequence of Camellia sinensis var. sinensis provides insights into the evolution of the tea genome and tea quality.</title>
        <authorList>
            <person name="Wei C."/>
            <person name="Yang H."/>
            <person name="Wang S."/>
            <person name="Zhao J."/>
            <person name="Liu C."/>
            <person name="Gao L."/>
            <person name="Xia E."/>
            <person name="Lu Y."/>
            <person name="Tai Y."/>
            <person name="She G."/>
            <person name="Sun J."/>
            <person name="Cao H."/>
            <person name="Tong W."/>
            <person name="Gao Q."/>
            <person name="Li Y."/>
            <person name="Deng W."/>
            <person name="Jiang X."/>
            <person name="Wang W."/>
            <person name="Chen Q."/>
            <person name="Zhang S."/>
            <person name="Li H."/>
            <person name="Wu J."/>
            <person name="Wang P."/>
            <person name="Li P."/>
            <person name="Shi C."/>
            <person name="Zheng F."/>
            <person name="Jian J."/>
            <person name="Huang B."/>
            <person name="Shan D."/>
            <person name="Shi M."/>
            <person name="Fang C."/>
            <person name="Yue Y."/>
            <person name="Li F."/>
            <person name="Li D."/>
            <person name="Wei S."/>
            <person name="Han B."/>
            <person name="Jiang C."/>
            <person name="Yin Y."/>
            <person name="Xia T."/>
            <person name="Zhang Z."/>
            <person name="Bennetzen J.L."/>
            <person name="Zhao S."/>
            <person name="Wan X."/>
        </authorList>
    </citation>
    <scope>NUCLEOTIDE SEQUENCE [LARGE SCALE GENOMIC DNA]</scope>
    <source>
        <strain evidence="25">cv. Shuchazao</strain>
        <tissue evidence="24">Leaf</tissue>
    </source>
</reference>
<dbReference type="GO" id="GO:0004674">
    <property type="term" value="F:protein serine/threonine kinase activity"/>
    <property type="evidence" value="ECO:0007669"/>
    <property type="project" value="UniProtKB-KW"/>
</dbReference>
<evidence type="ECO:0000256" key="20">
    <source>
        <dbReference type="SAM" id="SignalP"/>
    </source>
</evidence>
<feature type="chain" id="PRO_5020667416" description="Receptor-like serine/threonine-protein kinase" evidence="20">
    <location>
        <begin position="29"/>
        <end position="849"/>
    </location>
</feature>
<evidence type="ECO:0000313" key="24">
    <source>
        <dbReference type="EMBL" id="THG04048.1"/>
    </source>
</evidence>
<evidence type="ECO:0000256" key="15">
    <source>
        <dbReference type="ARBA" id="ARBA00047899"/>
    </source>
</evidence>
<evidence type="ECO:0000256" key="5">
    <source>
        <dbReference type="ARBA" id="ARBA00022692"/>
    </source>
</evidence>
<dbReference type="GO" id="GO:0106310">
    <property type="term" value="F:protein serine kinase activity"/>
    <property type="evidence" value="ECO:0007669"/>
    <property type="project" value="RHEA"/>
</dbReference>
<dbReference type="Gene3D" id="1.10.510.10">
    <property type="entry name" value="Transferase(Phosphotransferase) domain 1"/>
    <property type="match status" value="1"/>
</dbReference>
<evidence type="ECO:0000256" key="14">
    <source>
        <dbReference type="ARBA" id="ARBA00023180"/>
    </source>
</evidence>
<dbReference type="Pfam" id="PF00954">
    <property type="entry name" value="S_locus_glycop"/>
    <property type="match status" value="1"/>
</dbReference>
<evidence type="ECO:0000256" key="4">
    <source>
        <dbReference type="ARBA" id="ARBA00022679"/>
    </source>
</evidence>
<dbReference type="CDD" id="cd00028">
    <property type="entry name" value="B_lectin"/>
    <property type="match status" value="1"/>
</dbReference>
<dbReference type="InterPro" id="IPR011009">
    <property type="entry name" value="Kinase-like_dom_sf"/>
</dbReference>
<comment type="caution">
    <text evidence="24">The sequence shown here is derived from an EMBL/GenBank/DDBJ whole genome shotgun (WGS) entry which is preliminary data.</text>
</comment>
<dbReference type="CDD" id="cd14066">
    <property type="entry name" value="STKc_IRAK"/>
    <property type="match status" value="1"/>
</dbReference>
<dbReference type="PANTHER" id="PTHR47974:SF3">
    <property type="entry name" value="RECEPTOR-LIKE SERINE_THREONINE-PROTEIN KINASE"/>
    <property type="match status" value="1"/>
</dbReference>
<dbReference type="Proteomes" id="UP000306102">
    <property type="component" value="Unassembled WGS sequence"/>
</dbReference>
<evidence type="ECO:0000256" key="9">
    <source>
        <dbReference type="ARBA" id="ARBA00022840"/>
    </source>
</evidence>
<dbReference type="PROSITE" id="PS00108">
    <property type="entry name" value="PROTEIN_KINASE_ST"/>
    <property type="match status" value="1"/>
</dbReference>
<dbReference type="Gene3D" id="2.90.10.10">
    <property type="entry name" value="Bulb-type lectin domain"/>
    <property type="match status" value="1"/>
</dbReference>
<evidence type="ECO:0000256" key="3">
    <source>
        <dbReference type="ARBA" id="ARBA00022536"/>
    </source>
</evidence>
<accession>A0A4S4DM46</accession>
<keyword evidence="2 17" id="KW-0723">Serine/threonine-protein kinase</keyword>
<keyword evidence="13" id="KW-0675">Receptor</keyword>
<keyword evidence="9 17" id="KW-0067">ATP-binding</keyword>
<dbReference type="InterPro" id="IPR024171">
    <property type="entry name" value="SRK-like_kinase"/>
</dbReference>
<feature type="domain" description="Apple" evidence="23">
    <location>
        <begin position="344"/>
        <end position="426"/>
    </location>
</feature>
<comment type="catalytic activity">
    <reaction evidence="16 17">
        <text>L-seryl-[protein] + ATP = O-phospho-L-seryl-[protein] + ADP + H(+)</text>
        <dbReference type="Rhea" id="RHEA:17989"/>
        <dbReference type="Rhea" id="RHEA-COMP:9863"/>
        <dbReference type="Rhea" id="RHEA-COMP:11604"/>
        <dbReference type="ChEBI" id="CHEBI:15378"/>
        <dbReference type="ChEBI" id="CHEBI:29999"/>
        <dbReference type="ChEBI" id="CHEBI:30616"/>
        <dbReference type="ChEBI" id="CHEBI:83421"/>
        <dbReference type="ChEBI" id="CHEBI:456216"/>
        <dbReference type="EC" id="2.7.11.1"/>
    </reaction>
</comment>
<dbReference type="Pfam" id="PF01453">
    <property type="entry name" value="B_lectin"/>
    <property type="match status" value="1"/>
</dbReference>
<evidence type="ECO:0000313" key="25">
    <source>
        <dbReference type="Proteomes" id="UP000306102"/>
    </source>
</evidence>
<dbReference type="PIRSF" id="PIRSF000641">
    <property type="entry name" value="SRK"/>
    <property type="match status" value="1"/>
</dbReference>
<dbReference type="EC" id="2.7.11.1" evidence="17"/>
<evidence type="ECO:0000256" key="13">
    <source>
        <dbReference type="ARBA" id="ARBA00023170"/>
    </source>
</evidence>
<keyword evidence="12" id="KW-1015">Disulfide bond</keyword>
<comment type="subcellular location">
    <subcellularLocation>
        <location evidence="1">Membrane</location>
        <topology evidence="1">Single-pass type I membrane protein</topology>
    </subcellularLocation>
</comment>
<dbReference type="GO" id="GO:0048544">
    <property type="term" value="P:recognition of pollen"/>
    <property type="evidence" value="ECO:0007669"/>
    <property type="project" value="InterPro"/>
</dbReference>
<dbReference type="FunFam" id="3.30.200.20:FF:000059">
    <property type="entry name" value="S-receptor-like serine/threonine-protein kinase"/>
    <property type="match status" value="1"/>
</dbReference>
<name>A0A4S4DM46_CAMSN</name>
<dbReference type="Pfam" id="PF00069">
    <property type="entry name" value="Pkinase"/>
    <property type="match status" value="1"/>
</dbReference>
<evidence type="ECO:0000256" key="7">
    <source>
        <dbReference type="ARBA" id="ARBA00022741"/>
    </source>
</evidence>
<evidence type="ECO:0000256" key="12">
    <source>
        <dbReference type="ARBA" id="ARBA00023157"/>
    </source>
</evidence>
<dbReference type="GO" id="GO:0016020">
    <property type="term" value="C:membrane"/>
    <property type="evidence" value="ECO:0007669"/>
    <property type="project" value="UniProtKB-SubCell"/>
</dbReference>
<keyword evidence="14" id="KW-0325">Glycoprotein</keyword>
<dbReference type="PROSITE" id="PS00107">
    <property type="entry name" value="PROTEIN_KINASE_ATP"/>
    <property type="match status" value="1"/>
</dbReference>
<keyword evidence="7 17" id="KW-0547">Nucleotide-binding</keyword>
<keyword evidence="10 19" id="KW-1133">Transmembrane helix</keyword>
<keyword evidence="6 20" id="KW-0732">Signal</keyword>
<dbReference type="InterPro" id="IPR008271">
    <property type="entry name" value="Ser/Thr_kinase_AS"/>
</dbReference>
<sequence>MQNHHFMATPILILIIPLVLLFPSFSFSTPHIYSMSEGSSLSVEKPDNVLISPNGVFSAGFYSVGINAYCFAIWYREPLYDGSHTTVWMANRDQPINGRQSKLTLLKNGNLILTDAGQLNVWATNTESISSVQLLLNDTGNLVLLTSEGLILWQSFQSPTDTLLPYQPLTRNTKLVSSLSQNNYSSGFYKLFFDEENVLSLVYDGLEISSKYWPDPWLKSWEAKRSSYNSSRIAVFNSSGHFKSTDDFQFIAADSGIGIQRRLTMDHDGNIRMYSLDEKNKIWNVTWQAKSQPCKIHGICGPNSLCTYVPHEKSGRRCSCIPGYKIKNETDQSLGCEPNFNFSCNDSEIGFLHLPHVEFYGYDDSMVCENYTYKWCVNKCLQSCNCYGFQYKINLGSGFYNCYRKTLLLNGHRSPSFEGDMYIKLPNASIRFYKSHVQGFNSDCSHPLSLQLDRSYKKPKENGTLQFMVWFASAIGGVEIICICLVLYLLYRSRQNSSATTQSYFQVATGFRKFTYDELKKATRNFGEEIGRGSGGVVYKGVLSNRRVAAIKRLNEAKQGEDEFLAEVSTIGRVNHMNLIEVWGYCVDGKHRLLVYEYMERGSLAENLTSNALDWEKRFYIAVGSAKGLAYLHDECLEWVLHCDVKPQNILLDSNYQPKVADFGLSKLLNRGDGHHSGFSRVRGTRGYMAPEWIFNFRITSKVDVYSYGVVVLEMVTGKSPMIGLHTSDNSGEMEQRGLVKWVREKKNENVSKELWLEEIIDPMMKDRYDASKMEILVEVALQCADEDKDARPTMSQVVERLLHHEATLLMCFCVAVMLLEPGMNLGNLLVVAGLAVGYSGVCSCSGVG</sequence>
<keyword evidence="4 17" id="KW-0808">Transferase</keyword>
<keyword evidence="25" id="KW-1185">Reference proteome</keyword>
<feature type="binding site" evidence="18">
    <location>
        <position position="552"/>
    </location>
    <ligand>
        <name>ATP</name>
        <dbReference type="ChEBI" id="CHEBI:30616"/>
    </ligand>
</feature>
<evidence type="ECO:0000256" key="1">
    <source>
        <dbReference type="ARBA" id="ARBA00004479"/>
    </source>
</evidence>
<dbReference type="InterPro" id="IPR017441">
    <property type="entry name" value="Protein_kinase_ATP_BS"/>
</dbReference>
<evidence type="ECO:0000256" key="8">
    <source>
        <dbReference type="ARBA" id="ARBA00022777"/>
    </source>
</evidence>
<dbReference type="SMART" id="SM00108">
    <property type="entry name" value="B_lectin"/>
    <property type="match status" value="1"/>
</dbReference>
<evidence type="ECO:0000256" key="19">
    <source>
        <dbReference type="SAM" id="Phobius"/>
    </source>
</evidence>
<keyword evidence="11 19" id="KW-0472">Membrane</keyword>
<feature type="domain" description="Protein kinase" evidence="21">
    <location>
        <begin position="524"/>
        <end position="808"/>
    </location>
</feature>
<evidence type="ECO:0000259" key="22">
    <source>
        <dbReference type="PROSITE" id="PS50927"/>
    </source>
</evidence>
<dbReference type="FunFam" id="2.90.10.10:FF:000017">
    <property type="entry name" value="Putative receptor protein kinase ZmPK1"/>
    <property type="match status" value="1"/>
</dbReference>
<gene>
    <name evidence="24" type="ORF">TEA_004721</name>
</gene>
<dbReference type="FunFam" id="1.10.510.10:FF:000302">
    <property type="entry name" value="Serine/threonine-protein kinase"/>
    <property type="match status" value="1"/>
</dbReference>
<evidence type="ECO:0000259" key="23">
    <source>
        <dbReference type="PROSITE" id="PS50948"/>
    </source>
</evidence>
<organism evidence="24 25">
    <name type="scientific">Camellia sinensis var. sinensis</name>
    <name type="common">China tea</name>
    <dbReference type="NCBI Taxonomy" id="542762"/>
    <lineage>
        <taxon>Eukaryota</taxon>
        <taxon>Viridiplantae</taxon>
        <taxon>Streptophyta</taxon>
        <taxon>Embryophyta</taxon>
        <taxon>Tracheophyta</taxon>
        <taxon>Spermatophyta</taxon>
        <taxon>Magnoliopsida</taxon>
        <taxon>eudicotyledons</taxon>
        <taxon>Gunneridae</taxon>
        <taxon>Pentapetalae</taxon>
        <taxon>asterids</taxon>
        <taxon>Ericales</taxon>
        <taxon>Theaceae</taxon>
        <taxon>Camellia</taxon>
    </lineage>
</organism>
<evidence type="ECO:0000259" key="21">
    <source>
        <dbReference type="PROSITE" id="PS50011"/>
    </source>
</evidence>
<protein>
    <recommendedName>
        <fullName evidence="17">Receptor-like serine/threonine-protein kinase</fullName>
        <ecNumber evidence="17">2.7.11.1</ecNumber>
    </recommendedName>
</protein>
<dbReference type="AlphaFoldDB" id="A0A4S4DM46"/>
<dbReference type="SUPFAM" id="SSF56112">
    <property type="entry name" value="Protein kinase-like (PK-like)"/>
    <property type="match status" value="1"/>
</dbReference>
<dbReference type="PROSITE" id="PS50927">
    <property type="entry name" value="BULB_LECTIN"/>
    <property type="match status" value="1"/>
</dbReference>
<dbReference type="Gene3D" id="3.30.200.20">
    <property type="entry name" value="Phosphorylase Kinase, domain 1"/>
    <property type="match status" value="1"/>
</dbReference>
<keyword evidence="8 17" id="KW-0418">Kinase</keyword>
<dbReference type="InterPro" id="IPR036426">
    <property type="entry name" value="Bulb-type_lectin_dom_sf"/>
</dbReference>
<evidence type="ECO:0000256" key="16">
    <source>
        <dbReference type="ARBA" id="ARBA00048679"/>
    </source>
</evidence>
<dbReference type="EMBL" id="SDRB02010818">
    <property type="protein sequence ID" value="THG04048.1"/>
    <property type="molecule type" value="Genomic_DNA"/>
</dbReference>
<evidence type="ECO:0000256" key="6">
    <source>
        <dbReference type="ARBA" id="ARBA00022729"/>
    </source>
</evidence>
<proteinExistence type="inferred from homology"/>
<evidence type="ECO:0000256" key="17">
    <source>
        <dbReference type="PIRNR" id="PIRNR000641"/>
    </source>
</evidence>
<dbReference type="PANTHER" id="PTHR47974">
    <property type="entry name" value="OS07G0415500 PROTEIN"/>
    <property type="match status" value="1"/>
</dbReference>
<dbReference type="PROSITE" id="PS50948">
    <property type="entry name" value="PAN"/>
    <property type="match status" value="1"/>
</dbReference>
<comment type="similarity">
    <text evidence="17">Belongs to the protein kinase superfamily. Ser/Thr protein kinase family.</text>
</comment>
<dbReference type="SMART" id="SM00220">
    <property type="entry name" value="S_TKc"/>
    <property type="match status" value="1"/>
</dbReference>
<dbReference type="InterPro" id="IPR000719">
    <property type="entry name" value="Prot_kinase_dom"/>
</dbReference>
<dbReference type="InterPro" id="IPR001480">
    <property type="entry name" value="Bulb-type_lectin_dom"/>
</dbReference>
<evidence type="ECO:0000256" key="2">
    <source>
        <dbReference type="ARBA" id="ARBA00022527"/>
    </source>
</evidence>
<comment type="catalytic activity">
    <reaction evidence="15 17">
        <text>L-threonyl-[protein] + ATP = O-phospho-L-threonyl-[protein] + ADP + H(+)</text>
        <dbReference type="Rhea" id="RHEA:46608"/>
        <dbReference type="Rhea" id="RHEA-COMP:11060"/>
        <dbReference type="Rhea" id="RHEA-COMP:11605"/>
        <dbReference type="ChEBI" id="CHEBI:15378"/>
        <dbReference type="ChEBI" id="CHEBI:30013"/>
        <dbReference type="ChEBI" id="CHEBI:30616"/>
        <dbReference type="ChEBI" id="CHEBI:61977"/>
        <dbReference type="ChEBI" id="CHEBI:456216"/>
        <dbReference type="EC" id="2.7.11.1"/>
    </reaction>
</comment>
<feature type="signal peptide" evidence="20">
    <location>
        <begin position="1"/>
        <end position="28"/>
    </location>
</feature>
<dbReference type="InterPro" id="IPR000858">
    <property type="entry name" value="S_locus_glycoprot_dom"/>
</dbReference>
<evidence type="ECO:0000256" key="10">
    <source>
        <dbReference type="ARBA" id="ARBA00022989"/>
    </source>
</evidence>
<evidence type="ECO:0000256" key="18">
    <source>
        <dbReference type="PROSITE-ProRule" id="PRU10141"/>
    </source>
</evidence>
<feature type="domain" description="Bulb-type lectin" evidence="22">
    <location>
        <begin position="26"/>
        <end position="157"/>
    </location>
</feature>